<feature type="active site" description="Proton acceptor 1" evidence="4">
    <location>
        <position position="402"/>
    </location>
</feature>
<feature type="signal peptide" evidence="11">
    <location>
        <begin position="1"/>
        <end position="22"/>
    </location>
</feature>
<keyword evidence="8" id="KW-0862">Zinc</keyword>
<evidence type="ECO:0000256" key="5">
    <source>
        <dbReference type="PIRSR" id="PIRSR601548-10"/>
    </source>
</evidence>
<dbReference type="InterPro" id="IPR001548">
    <property type="entry name" value="Peptidase_M2"/>
</dbReference>
<sequence>MKIQVSTLALAFCLAGCATASADTTDTASAADGAAQPGSLEDAAADVAAAANAPATVEDAKAFVARVEKELGEFGVVNARAQWVNATYITEDTDALAAYFGTIGTEMQVKYANEAAKYAGLQGLDYDTKRKLDILRSALVLPAPTTPGAAAELNTIATRLQSTYGKGRGTLNGQEMTGNDLEEKMGTVRTPAQLQEMWTSWHSNVGRPMRSDYVRLTEIANQGAKELGYPDTGAMWRSRYDMSPDEFAAMTDRLWNEVKPLYEQLHCYTRTKLNQKYGDQVQPATGPIRADLLGNMWAQEWGNIYDVVAPKGAGDVGYDLTDLLVKAKYTPEKIVKTGESFFTSLGFAPLPASFWTRSMITAPRDREVICHASAWDVDNVEDLRIKMCTKVNGDDFVTVHHELGHNFYQRAYNKQPFLYLDSANDGFHEAIGDTIALSVTPEYLVQIGLLPRGQVPSADKDTGLLLRQAMDKVAFLPFGLLVDRYRWGVFNGSIAPTELEKGWNDLRLQYQGVVPPVQRSETDFDPGAKYHVPASVPYTRYFLARILQFQFYQAACKQAGWTGPLHRCSFYGNKEVGAKLNQMLSMGASRPWPEALEAFTGTREMSGKAMLDYFRPLQGWLEQQNRGKQCGWGA</sequence>
<evidence type="ECO:0000256" key="11">
    <source>
        <dbReference type="SAM" id="SignalP"/>
    </source>
</evidence>
<protein>
    <submittedName>
        <fullName evidence="12">Peptidase M2 family protein</fullName>
    </submittedName>
</protein>
<feature type="chain" id="PRO_5021400587" evidence="11">
    <location>
        <begin position="23"/>
        <end position="634"/>
    </location>
</feature>
<keyword evidence="1 11" id="KW-0732">Signal</keyword>
<feature type="active site" description="Proton acceptor 2" evidence="6">
    <location>
        <position position="402"/>
    </location>
</feature>
<evidence type="ECO:0000313" key="12">
    <source>
        <dbReference type="EMBL" id="TFI56382.1"/>
    </source>
</evidence>
<feature type="disulfide bond" evidence="9">
    <location>
        <begin position="556"/>
        <end position="568"/>
    </location>
</feature>
<name>A0A4Y8ZM99_9SPHN</name>
<keyword evidence="8" id="KW-0479">Metal-binding</keyword>
<evidence type="ECO:0000256" key="2">
    <source>
        <dbReference type="ARBA" id="ARBA00023157"/>
    </source>
</evidence>
<feature type="binding site" evidence="7">
    <location>
        <position position="240"/>
    </location>
    <ligand>
        <name>chloride</name>
        <dbReference type="ChEBI" id="CHEBI:17996"/>
        <label>1</label>
    </ligand>
</feature>
<dbReference type="CDD" id="cd06461">
    <property type="entry name" value="M2_ACE"/>
    <property type="match status" value="1"/>
</dbReference>
<dbReference type="PANTHER" id="PTHR10514">
    <property type="entry name" value="ANGIOTENSIN-CONVERTING ENZYME"/>
    <property type="match status" value="1"/>
</dbReference>
<organism evidence="12 13">
    <name type="scientific">Sphingomonas parva</name>
    <dbReference type="NCBI Taxonomy" id="2555898"/>
    <lineage>
        <taxon>Bacteria</taxon>
        <taxon>Pseudomonadati</taxon>
        <taxon>Pseudomonadota</taxon>
        <taxon>Alphaproteobacteria</taxon>
        <taxon>Sphingomonadales</taxon>
        <taxon>Sphingomonadaceae</taxon>
        <taxon>Sphingomonas</taxon>
    </lineage>
</organism>
<dbReference type="Gene3D" id="1.10.1370.30">
    <property type="match status" value="2"/>
</dbReference>
<dbReference type="RefSeq" id="WP_135090575.1">
    <property type="nucleotide sequence ID" value="NZ_SPDV01000090.1"/>
</dbReference>
<dbReference type="GO" id="GO:0006508">
    <property type="term" value="P:proteolysis"/>
    <property type="evidence" value="ECO:0007669"/>
    <property type="project" value="InterPro"/>
</dbReference>
<dbReference type="Proteomes" id="UP000298213">
    <property type="component" value="Unassembled WGS sequence"/>
</dbReference>
<proteinExistence type="predicted"/>
<evidence type="ECO:0000256" key="9">
    <source>
        <dbReference type="PIRSR" id="PIRSR601548-4"/>
    </source>
</evidence>
<feature type="binding site" evidence="10">
    <location>
        <position position="429"/>
    </location>
    <ligand>
        <name>Zn(2+)</name>
        <dbReference type="ChEBI" id="CHEBI:29105"/>
        <label>2</label>
        <note>catalytic</note>
    </ligand>
</feature>
<comment type="caution">
    <text evidence="12">The sequence shown here is derived from an EMBL/GenBank/DDBJ whole genome shotgun (WGS) entry which is preliminary data.</text>
</comment>
<feature type="binding site" evidence="10">
    <location>
        <position position="405"/>
    </location>
    <ligand>
        <name>Zn(2+)</name>
        <dbReference type="ChEBI" id="CHEBI:29105"/>
        <label>2</label>
        <note>catalytic</note>
    </ligand>
</feature>
<dbReference type="GO" id="GO:0008241">
    <property type="term" value="F:peptidyl-dipeptidase activity"/>
    <property type="evidence" value="ECO:0007669"/>
    <property type="project" value="InterPro"/>
</dbReference>
<feature type="binding site" evidence="7">
    <location>
        <position position="540"/>
    </location>
    <ligand>
        <name>chloride</name>
        <dbReference type="ChEBI" id="CHEBI:17996"/>
        <label>1</label>
    </ligand>
</feature>
<evidence type="ECO:0000256" key="4">
    <source>
        <dbReference type="PIRSR" id="PIRSR601548-1"/>
    </source>
</evidence>
<dbReference type="FunFam" id="1.10.1370.30:FF:000005">
    <property type="entry name" value="Angiotensin-converting enzyme"/>
    <property type="match status" value="1"/>
</dbReference>
<evidence type="ECO:0000256" key="3">
    <source>
        <dbReference type="ARBA" id="ARBA00023180"/>
    </source>
</evidence>
<reference evidence="12 13" key="1">
    <citation type="submission" date="2019-03" db="EMBL/GenBank/DDBJ databases">
        <title>Genome sequence of Sphingomonas sp. 17J27-24.</title>
        <authorList>
            <person name="Kim M."/>
            <person name="Maeng S."/>
            <person name="Sathiyaraj S."/>
        </authorList>
    </citation>
    <scope>NUCLEOTIDE SEQUENCE [LARGE SCALE GENOMIC DNA]</scope>
    <source>
        <strain evidence="12 13">17J27-24</strain>
    </source>
</reference>
<feature type="binding site" evidence="8">
    <location>
        <position position="401"/>
    </location>
    <ligand>
        <name>Zn(2+)</name>
        <dbReference type="ChEBI" id="CHEBI:29105"/>
        <label>1</label>
        <note>catalytic</note>
    </ligand>
</feature>
<dbReference type="EMBL" id="SPDV01000090">
    <property type="protein sequence ID" value="TFI56382.1"/>
    <property type="molecule type" value="Genomic_DNA"/>
</dbReference>
<dbReference type="GO" id="GO:0008237">
    <property type="term" value="F:metallopeptidase activity"/>
    <property type="evidence" value="ECO:0007669"/>
    <property type="project" value="InterPro"/>
</dbReference>
<dbReference type="AlphaFoldDB" id="A0A4Y8ZM99"/>
<evidence type="ECO:0000256" key="6">
    <source>
        <dbReference type="PIRSR" id="PIRSR601548-11"/>
    </source>
</evidence>
<feature type="binding site" evidence="8">
    <location>
        <position position="405"/>
    </location>
    <ligand>
        <name>Zn(2+)</name>
        <dbReference type="ChEBI" id="CHEBI:29105"/>
        <label>1</label>
        <note>catalytic</note>
    </ligand>
</feature>
<feature type="active site" description="Proton donor 1" evidence="4">
    <location>
        <position position="531"/>
    </location>
</feature>
<evidence type="ECO:0000256" key="8">
    <source>
        <dbReference type="PIRSR" id="PIRSR601548-3"/>
    </source>
</evidence>
<evidence type="ECO:0000256" key="1">
    <source>
        <dbReference type="ARBA" id="ARBA00022729"/>
    </source>
</evidence>
<dbReference type="SUPFAM" id="SSF55486">
    <property type="entry name" value="Metalloproteases ('zincins'), catalytic domain"/>
    <property type="match status" value="1"/>
</dbReference>
<feature type="active site" description="Proton donor 2" evidence="6">
    <location>
        <position position="531"/>
    </location>
</feature>
<dbReference type="GO" id="GO:0016020">
    <property type="term" value="C:membrane"/>
    <property type="evidence" value="ECO:0007669"/>
    <property type="project" value="InterPro"/>
</dbReference>
<evidence type="ECO:0000256" key="10">
    <source>
        <dbReference type="PIRSR" id="PIRSR601548-8"/>
    </source>
</evidence>
<keyword evidence="3 5" id="KW-0325">Glycoprotein</keyword>
<feature type="glycosylation site" description="N-linked (GlcNAc...) asparagine; partial" evidence="5">
    <location>
        <position position="172"/>
    </location>
</feature>
<keyword evidence="2 9" id="KW-1015">Disulfide bond</keyword>
<accession>A0A4Y8ZM99</accession>
<feature type="disulfide bond" evidence="9">
    <location>
        <begin position="370"/>
        <end position="388"/>
    </location>
</feature>
<dbReference type="OrthoDB" id="5241329at2"/>
<dbReference type="PANTHER" id="PTHR10514:SF27">
    <property type="entry name" value="ANGIOTENSIN-CONVERTING ENZYME"/>
    <property type="match status" value="1"/>
</dbReference>
<gene>
    <name evidence="12" type="ORF">E2493_20475</name>
</gene>
<feature type="binding site" evidence="10">
    <location>
        <position position="401"/>
    </location>
    <ligand>
        <name>Zn(2+)</name>
        <dbReference type="ChEBI" id="CHEBI:29105"/>
        <label>2</label>
        <note>catalytic</note>
    </ligand>
</feature>
<keyword evidence="13" id="KW-1185">Reference proteome</keyword>
<evidence type="ECO:0000256" key="7">
    <source>
        <dbReference type="PIRSR" id="PIRSR601548-2"/>
    </source>
</evidence>
<dbReference type="Pfam" id="PF01401">
    <property type="entry name" value="Peptidase_M2"/>
    <property type="match status" value="1"/>
</dbReference>
<dbReference type="PRINTS" id="PR00791">
    <property type="entry name" value="PEPDIPTASEA"/>
</dbReference>
<feature type="binding site" evidence="8">
    <location>
        <position position="429"/>
    </location>
    <ligand>
        <name>Zn(2+)</name>
        <dbReference type="ChEBI" id="CHEBI:29105"/>
        <label>1</label>
        <note>catalytic</note>
    </ligand>
</feature>
<evidence type="ECO:0000313" key="13">
    <source>
        <dbReference type="Proteomes" id="UP000298213"/>
    </source>
</evidence>
<dbReference type="PROSITE" id="PS52011">
    <property type="entry name" value="PEPTIDASE_M2"/>
    <property type="match status" value="1"/>
</dbReference>